<evidence type="ECO:0000313" key="4">
    <source>
        <dbReference type="Proteomes" id="UP001498398"/>
    </source>
</evidence>
<dbReference type="EMBL" id="JBANRG010000061">
    <property type="protein sequence ID" value="KAK7441812.1"/>
    <property type="molecule type" value="Genomic_DNA"/>
</dbReference>
<dbReference type="Proteomes" id="UP001498398">
    <property type="component" value="Unassembled WGS sequence"/>
</dbReference>
<sequence length="328" mass="38146">MSNDDTKQPSPRPPRSADIRPRRLIDAHSLKLVDLTDDQPTPPYAILSHRWIQEEEISFQEMKSLELLDQDRDVVERVKSKGGYKKIKYACRQALRESIPFIWIDTCCINQKDDKDVARNIRSMFLYYRNAVVCYVFLVDVDVRYRKQHRMRDSEWFRRGWTLQELIAPLRVVFFDNRWKRIGCKCDDALGSKISSITGIPRRVLVGKRPLRKTGVLERMSWAMGRFTTRPQDRAYCLSGLLGVSMDPDYEESALVAFARLRKAVVERHRGQEDKLRALGTPQHLYSVLIGKHYAAVASNGVNGAKKRKKRKVEVRLYRACGFFIIVP</sequence>
<comment type="caution">
    <text evidence="3">The sequence shown here is derived from an EMBL/GenBank/DDBJ whole genome shotgun (WGS) entry which is preliminary data.</text>
</comment>
<keyword evidence="4" id="KW-1185">Reference proteome</keyword>
<dbReference type="InterPro" id="IPR010730">
    <property type="entry name" value="HET"/>
</dbReference>
<dbReference type="PANTHER" id="PTHR10622:SF10">
    <property type="entry name" value="HET DOMAIN-CONTAINING PROTEIN"/>
    <property type="match status" value="1"/>
</dbReference>
<feature type="domain" description="Heterokaryon incompatibility" evidence="2">
    <location>
        <begin position="44"/>
        <end position="143"/>
    </location>
</feature>
<feature type="region of interest" description="Disordered" evidence="1">
    <location>
        <begin position="1"/>
        <end position="20"/>
    </location>
</feature>
<evidence type="ECO:0000256" key="1">
    <source>
        <dbReference type="SAM" id="MobiDB-lite"/>
    </source>
</evidence>
<name>A0ABR1IZF3_9AGAR</name>
<dbReference type="PANTHER" id="PTHR10622">
    <property type="entry name" value="HET DOMAIN-CONTAINING PROTEIN"/>
    <property type="match status" value="1"/>
</dbReference>
<dbReference type="Pfam" id="PF06985">
    <property type="entry name" value="HET"/>
    <property type="match status" value="1"/>
</dbReference>
<evidence type="ECO:0000259" key="2">
    <source>
        <dbReference type="Pfam" id="PF06985"/>
    </source>
</evidence>
<proteinExistence type="predicted"/>
<reference evidence="3 4" key="1">
    <citation type="submission" date="2024-01" db="EMBL/GenBank/DDBJ databases">
        <title>A draft genome for the cacao thread blight pathogen Marasmiellus scandens.</title>
        <authorList>
            <person name="Baruah I.K."/>
            <person name="Leung J."/>
            <person name="Bukari Y."/>
            <person name="Amoako-Attah I."/>
            <person name="Meinhardt L.W."/>
            <person name="Bailey B.A."/>
            <person name="Cohen S.P."/>
        </authorList>
    </citation>
    <scope>NUCLEOTIDE SEQUENCE [LARGE SCALE GENOMIC DNA]</scope>
    <source>
        <strain evidence="3 4">GH-19</strain>
    </source>
</reference>
<protein>
    <recommendedName>
        <fullName evidence="2">Heterokaryon incompatibility domain-containing protein</fullName>
    </recommendedName>
</protein>
<accession>A0ABR1IZF3</accession>
<gene>
    <name evidence="3" type="ORF">VKT23_016474</name>
</gene>
<evidence type="ECO:0000313" key="3">
    <source>
        <dbReference type="EMBL" id="KAK7441812.1"/>
    </source>
</evidence>
<organism evidence="3 4">
    <name type="scientific">Marasmiellus scandens</name>
    <dbReference type="NCBI Taxonomy" id="2682957"/>
    <lineage>
        <taxon>Eukaryota</taxon>
        <taxon>Fungi</taxon>
        <taxon>Dikarya</taxon>
        <taxon>Basidiomycota</taxon>
        <taxon>Agaricomycotina</taxon>
        <taxon>Agaricomycetes</taxon>
        <taxon>Agaricomycetidae</taxon>
        <taxon>Agaricales</taxon>
        <taxon>Marasmiineae</taxon>
        <taxon>Omphalotaceae</taxon>
        <taxon>Marasmiellus</taxon>
    </lineage>
</organism>